<keyword evidence="1" id="KW-0229">DNA integration</keyword>
<feature type="active site" description="O-(5'-phospho-DNA)-serine intermediate" evidence="4">
    <location>
        <position position="22"/>
    </location>
</feature>
<name>E3HE36_ILYPC</name>
<dbReference type="Proteomes" id="UP000006875">
    <property type="component" value="Plasmid pILYOP02"/>
</dbReference>
<dbReference type="SMART" id="SM00857">
    <property type="entry name" value="Resolvase"/>
    <property type="match status" value="1"/>
</dbReference>
<dbReference type="SUPFAM" id="SSF53041">
    <property type="entry name" value="Resolvase-like"/>
    <property type="match status" value="1"/>
</dbReference>
<evidence type="ECO:0000256" key="1">
    <source>
        <dbReference type="ARBA" id="ARBA00022908"/>
    </source>
</evidence>
<dbReference type="GO" id="GO:0015074">
    <property type="term" value="P:DNA integration"/>
    <property type="evidence" value="ECO:0007669"/>
    <property type="project" value="UniProtKB-KW"/>
</dbReference>
<dbReference type="GO" id="GO:0000150">
    <property type="term" value="F:DNA strand exchange activity"/>
    <property type="evidence" value="ECO:0007669"/>
    <property type="project" value="InterPro"/>
</dbReference>
<dbReference type="KEGG" id="ipo:Ilyop_2906"/>
<dbReference type="PROSITE" id="PS51736">
    <property type="entry name" value="RECOMBINASES_3"/>
    <property type="match status" value="1"/>
</dbReference>
<accession>E3HE36</accession>
<feature type="domain" description="Resolvase/invertase-type recombinase catalytic" evidence="5">
    <location>
        <begin position="14"/>
        <end position="175"/>
    </location>
</feature>
<dbReference type="eggNOG" id="COG1961">
    <property type="taxonomic scope" value="Bacteria"/>
</dbReference>
<dbReference type="GO" id="GO:0003677">
    <property type="term" value="F:DNA binding"/>
    <property type="evidence" value="ECO:0007669"/>
    <property type="project" value="UniProtKB-KW"/>
</dbReference>
<dbReference type="InterPro" id="IPR006119">
    <property type="entry name" value="Resolv_N"/>
</dbReference>
<geneLocation type="plasmid" evidence="6 7">
    <name>pILYOP02</name>
</geneLocation>
<sequence length="249" mass="28984">MKNRVNLLFKDKKRVWAYWRVSTSKQSEGRQIKIFEDYGLDNIFIRGDKITGKSNAEDRDMYSEMKKLMVPGDYLLIKNLDRLGRDKKFILKEYWNLVDIGINILIIDTPYLSSEDLKAQAEKQAEIFKDFTMDTGNGLLDDFISGLGELIKKLMIGMIDQQLENEALRAEAERGNIALRVKEGVKIAQDRLRKEDRGWGRPCIEVTPEVNDILRRWNSREIMQKEALEKLKLYGVGRTTAYKLKLNKS</sequence>
<dbReference type="Pfam" id="PF00239">
    <property type="entry name" value="Resolvase"/>
    <property type="match status" value="1"/>
</dbReference>
<dbReference type="PROSITE" id="PS00398">
    <property type="entry name" value="RECOMBINASES_2"/>
    <property type="match status" value="1"/>
</dbReference>
<keyword evidence="2" id="KW-0238">DNA-binding</keyword>
<organism evidence="6 7">
    <name type="scientific">Ilyobacter polytropus (strain ATCC 51220 / DSM 2926 / LMG 16218 / CuHBu1)</name>
    <dbReference type="NCBI Taxonomy" id="572544"/>
    <lineage>
        <taxon>Bacteria</taxon>
        <taxon>Fusobacteriati</taxon>
        <taxon>Fusobacteriota</taxon>
        <taxon>Fusobacteriia</taxon>
        <taxon>Fusobacteriales</taxon>
        <taxon>Fusobacteriaceae</taxon>
        <taxon>Ilyobacter</taxon>
    </lineage>
</organism>
<protein>
    <submittedName>
        <fullName evidence="6">Resolvase domain protein</fullName>
    </submittedName>
</protein>
<dbReference type="HOGENOM" id="CLU_1114642_0_0_0"/>
<reference evidence="6 7" key="1">
    <citation type="journal article" date="2010" name="Stand. Genomic Sci.">
        <title>Complete genome sequence of Ilyobacter polytropus type strain (CuHbu1).</title>
        <authorList>
            <person name="Sikorski J."/>
            <person name="Chertkov O."/>
            <person name="Lapidus A."/>
            <person name="Nolan M."/>
            <person name="Lucas S."/>
            <person name="Del Rio T.G."/>
            <person name="Tice H."/>
            <person name="Cheng J.F."/>
            <person name="Tapia R."/>
            <person name="Han C."/>
            <person name="Goodwin L."/>
            <person name="Pitluck S."/>
            <person name="Liolios K."/>
            <person name="Ivanova N."/>
            <person name="Mavromatis K."/>
            <person name="Mikhailova N."/>
            <person name="Pati A."/>
            <person name="Chen A."/>
            <person name="Palaniappan K."/>
            <person name="Land M."/>
            <person name="Hauser L."/>
            <person name="Chang Y.J."/>
            <person name="Jeffries C.D."/>
            <person name="Brambilla E."/>
            <person name="Yasawong M."/>
            <person name="Rohde M."/>
            <person name="Pukall R."/>
            <person name="Spring S."/>
            <person name="Goker M."/>
            <person name="Woyke T."/>
            <person name="Bristow J."/>
            <person name="Eisen J.A."/>
            <person name="Markowitz V."/>
            <person name="Hugenholtz P."/>
            <person name="Kyrpides N.C."/>
            <person name="Klenk H.P."/>
        </authorList>
    </citation>
    <scope>NUCLEOTIDE SEQUENCE [LARGE SCALE GENOMIC DNA]</scope>
    <source>
        <strain evidence="7">ATCC 51220 / DSM 2926 / LMG 16218 / CuHBu1</strain>
        <plasmid evidence="7">pILYOP02</plasmid>
    </source>
</reference>
<keyword evidence="3" id="KW-0233">DNA recombination</keyword>
<dbReference type="InterPro" id="IPR036162">
    <property type="entry name" value="Resolvase-like_N_sf"/>
</dbReference>
<dbReference type="EMBL" id="CP002283">
    <property type="protein sequence ID" value="ADO84648.1"/>
    <property type="molecule type" value="Genomic_DNA"/>
</dbReference>
<evidence type="ECO:0000256" key="2">
    <source>
        <dbReference type="ARBA" id="ARBA00023125"/>
    </source>
</evidence>
<evidence type="ECO:0000313" key="6">
    <source>
        <dbReference type="EMBL" id="ADO84648.1"/>
    </source>
</evidence>
<evidence type="ECO:0000256" key="4">
    <source>
        <dbReference type="PIRSR" id="PIRSR606118-50"/>
    </source>
</evidence>
<gene>
    <name evidence="6" type="ordered locus">Ilyop_2906</name>
</gene>
<dbReference type="AlphaFoldDB" id="E3HE36"/>
<dbReference type="Gene3D" id="3.40.50.1390">
    <property type="entry name" value="Resolvase, N-terminal catalytic domain"/>
    <property type="match status" value="1"/>
</dbReference>
<evidence type="ECO:0000313" key="7">
    <source>
        <dbReference type="Proteomes" id="UP000006875"/>
    </source>
</evidence>
<evidence type="ECO:0000259" key="5">
    <source>
        <dbReference type="PROSITE" id="PS51736"/>
    </source>
</evidence>
<proteinExistence type="predicted"/>
<evidence type="ECO:0000256" key="3">
    <source>
        <dbReference type="ARBA" id="ARBA00023172"/>
    </source>
</evidence>
<dbReference type="OrthoDB" id="9797501at2"/>
<dbReference type="InterPro" id="IPR006118">
    <property type="entry name" value="Recombinase_CS"/>
</dbReference>
<dbReference type="RefSeq" id="WP_013389299.1">
    <property type="nucleotide sequence ID" value="NC_014634.1"/>
</dbReference>
<keyword evidence="6" id="KW-0614">Plasmid</keyword>
<keyword evidence="7" id="KW-1185">Reference proteome</keyword>